<keyword evidence="4" id="KW-0521">NADP</keyword>
<comment type="caution">
    <text evidence="6">The sequence shown here is derived from an EMBL/GenBank/DDBJ whole genome shotgun (WGS) entry which is preliminary data.</text>
</comment>
<gene>
    <name evidence="6" type="ORF">SC09_contig4orf00128</name>
</gene>
<accession>A0A0D1KGR9</accession>
<dbReference type="GO" id="GO:0005737">
    <property type="term" value="C:cytoplasm"/>
    <property type="evidence" value="ECO:0007669"/>
    <property type="project" value="UniProtKB-SubCell"/>
</dbReference>
<proteinExistence type="inferred from homology"/>
<dbReference type="Pfam" id="PF00106">
    <property type="entry name" value="adh_short"/>
    <property type="match status" value="1"/>
</dbReference>
<dbReference type="CDD" id="cd05367">
    <property type="entry name" value="SPR-like_SDR_c"/>
    <property type="match status" value="1"/>
</dbReference>
<dbReference type="InterPro" id="IPR051721">
    <property type="entry name" value="Biopterin_syn/organic_redct"/>
</dbReference>
<dbReference type="SUPFAM" id="SSF51735">
    <property type="entry name" value="NAD(P)-binding Rossmann-fold domains"/>
    <property type="match status" value="1"/>
</dbReference>
<keyword evidence="5" id="KW-0560">Oxidoreductase</keyword>
<dbReference type="PANTHER" id="PTHR44085">
    <property type="entry name" value="SEPIAPTERIN REDUCTASE"/>
    <property type="match status" value="1"/>
</dbReference>
<keyword evidence="3" id="KW-0963">Cytoplasm</keyword>
<comment type="similarity">
    <text evidence="2">Belongs to the short-chain dehydrogenases/reductases (SDR) family.</text>
</comment>
<dbReference type="PATRIC" id="fig|1423.173.peg.3902"/>
<dbReference type="GO" id="GO:0004757">
    <property type="term" value="F:sepiapterin reductase (NADP+) activity"/>
    <property type="evidence" value="ECO:0007669"/>
    <property type="project" value="TreeGrafter"/>
</dbReference>
<dbReference type="EMBL" id="JXBC01000013">
    <property type="protein sequence ID" value="KIU05372.1"/>
    <property type="molecule type" value="Genomic_DNA"/>
</dbReference>
<dbReference type="InterPro" id="IPR020904">
    <property type="entry name" value="Sc_DH/Rdtase_CS"/>
</dbReference>
<name>A0A0D1KGR9_BACIU</name>
<dbReference type="InterPro" id="IPR036291">
    <property type="entry name" value="NAD(P)-bd_dom_sf"/>
</dbReference>
<dbReference type="PROSITE" id="PS00061">
    <property type="entry name" value="ADH_SHORT"/>
    <property type="match status" value="1"/>
</dbReference>
<protein>
    <submittedName>
        <fullName evidence="6">Benzil reductase</fullName>
    </submittedName>
</protein>
<evidence type="ECO:0000256" key="5">
    <source>
        <dbReference type="ARBA" id="ARBA00023002"/>
    </source>
</evidence>
<evidence type="ECO:0000313" key="7">
    <source>
        <dbReference type="Proteomes" id="UP000032247"/>
    </source>
</evidence>
<organism evidence="6 7">
    <name type="scientific">Bacillus subtilis</name>
    <dbReference type="NCBI Taxonomy" id="1423"/>
    <lineage>
        <taxon>Bacteria</taxon>
        <taxon>Bacillati</taxon>
        <taxon>Bacillota</taxon>
        <taxon>Bacilli</taxon>
        <taxon>Bacillales</taxon>
        <taxon>Bacillaceae</taxon>
        <taxon>Bacillus</taxon>
    </lineage>
</organism>
<dbReference type="PRINTS" id="PR00081">
    <property type="entry name" value="GDHRDH"/>
</dbReference>
<dbReference type="GO" id="GO:0006729">
    <property type="term" value="P:tetrahydrobiopterin biosynthetic process"/>
    <property type="evidence" value="ECO:0007669"/>
    <property type="project" value="TreeGrafter"/>
</dbReference>
<evidence type="ECO:0000313" key="6">
    <source>
        <dbReference type="EMBL" id="KIU05372.1"/>
    </source>
</evidence>
<sequence length="243" mass="27139">MELYIITGASKGLGQAIALQALEQGHKVQALSRTKTDVSHEKLTQHQIDLINLEEAEQQFETLLSSIDPDRYSGITLVNNAGMVTPIKRAGEASLDELQRHYQLNLTAPVLLSQLFTKRFASYSGKKTVVNITSGAAKNPYKGWSAYCSSKAGLDMFTRTFGFEQEDEERPVNMISFSPGVMDTEMQAVIRSSSKKDFHHIERFRKLNETGSLRSPDFIAGTLLSLLEKGTENGRIYDIKEFL</sequence>
<comment type="subcellular location">
    <subcellularLocation>
        <location evidence="1">Cytoplasm</location>
    </subcellularLocation>
</comment>
<dbReference type="Gene3D" id="3.40.50.720">
    <property type="entry name" value="NAD(P)-binding Rossmann-like Domain"/>
    <property type="match status" value="1"/>
</dbReference>
<evidence type="ECO:0000256" key="1">
    <source>
        <dbReference type="ARBA" id="ARBA00004496"/>
    </source>
</evidence>
<evidence type="ECO:0000256" key="3">
    <source>
        <dbReference type="ARBA" id="ARBA00022490"/>
    </source>
</evidence>
<dbReference type="AlphaFoldDB" id="A0A0D1KGR9"/>
<dbReference type="STRING" id="483913.AN935_15980"/>
<dbReference type="Proteomes" id="UP000032247">
    <property type="component" value="Unassembled WGS sequence"/>
</dbReference>
<dbReference type="PANTHER" id="PTHR44085:SF2">
    <property type="entry name" value="SEPIAPTERIN REDUCTASE"/>
    <property type="match status" value="1"/>
</dbReference>
<evidence type="ECO:0000256" key="4">
    <source>
        <dbReference type="ARBA" id="ARBA00022857"/>
    </source>
</evidence>
<dbReference type="InterPro" id="IPR002347">
    <property type="entry name" value="SDR_fam"/>
</dbReference>
<evidence type="ECO:0000256" key="2">
    <source>
        <dbReference type="ARBA" id="ARBA00006484"/>
    </source>
</evidence>
<reference evidence="6 7" key="1">
    <citation type="submission" date="2014-12" db="EMBL/GenBank/DDBJ databases">
        <title>Comparative genome analysis of Bacillus coagulans HM-08, Clostridium butyricum HM-68, Bacillus subtilis HM-66 and Bacillus licheniformis BL-09.</title>
        <authorList>
            <person name="Zhang H."/>
        </authorList>
    </citation>
    <scope>NUCLEOTIDE SEQUENCE [LARGE SCALE GENOMIC DNA]</scope>
    <source>
        <strain evidence="6 7">HM-66</strain>
    </source>
</reference>
<dbReference type="NCBIfam" id="NF005381">
    <property type="entry name" value="PRK06924.1"/>
    <property type="match status" value="1"/>
</dbReference>